<evidence type="ECO:0000313" key="6">
    <source>
        <dbReference type="Proteomes" id="UP000297245"/>
    </source>
</evidence>
<keyword evidence="6" id="KW-1185">Reference proteome</keyword>
<feature type="compositionally biased region" description="Low complexity" evidence="2">
    <location>
        <begin position="516"/>
        <end position="529"/>
    </location>
</feature>
<dbReference type="InterPro" id="IPR024771">
    <property type="entry name" value="SUZ"/>
</dbReference>
<dbReference type="GO" id="GO:0003676">
    <property type="term" value="F:nucleic acid binding"/>
    <property type="evidence" value="ECO:0007669"/>
    <property type="project" value="UniProtKB-UniRule"/>
</dbReference>
<feature type="compositionally biased region" description="Low complexity" evidence="2">
    <location>
        <begin position="64"/>
        <end position="74"/>
    </location>
</feature>
<feature type="region of interest" description="Disordered" evidence="2">
    <location>
        <begin position="584"/>
        <end position="627"/>
    </location>
</feature>
<dbReference type="OrthoDB" id="278430at2759"/>
<feature type="compositionally biased region" description="Low complexity" evidence="2">
    <location>
        <begin position="301"/>
        <end position="334"/>
    </location>
</feature>
<dbReference type="PANTHER" id="PTHR15672">
    <property type="entry name" value="CAMP-REGULATED PHOSPHOPROTEIN 21 RELATED R3H DOMAIN CONTAINING PROTEIN"/>
    <property type="match status" value="1"/>
</dbReference>
<feature type="domain" description="SUZ" evidence="4">
    <location>
        <begin position="152"/>
        <end position="247"/>
    </location>
</feature>
<sequence length="738" mass="79268">MTAISEYSNQTSNMTTDSNSASSAMPSSGTTRSDSTSSLIDGVVQQPHSSTSADVRYANGDSASSTSPSQSQTPDVDPQITEALRSKDRLYVLKLGEVMEGLIREKRGRAELSPSTTYQRLLIHRCSAYYKLTPETDSVTKAISVVFSAESRIPGRRLAELVPLEPTTQPAFKIMRRSQQDRRVKPQSHAGSVTGEDADSSDVEPSETGSMGGRSNATGGSGKKRMTIEERTAAYEQARSRIFMGFEEKEKDMSASSSSGLTSASASHAGSSVGDTEDATSSLATESEWSPNSFNKDSRRSNTSSSSRSLRSSSLPYPNGSGNSSRNSRAPSPSFTYPTLYEPHSSPSYDGTHVGSQQSAPAGYQNPPFTYQYPPPSHPPNQPYMPPTYPYYSSYPYGPPPLSQHPQNSSEALPSGDMYSPPPPPPHSMYGTPYMWHPPPNPTPMHSAPPMPTQAPNGQMPGPPPPLQQLPYQPYMQASPYPYPMSGYYTPPPHGPVHSPPSTGGQIYEDPRMMPGPGNNNGHISNNSSQRGNISQRGMPRGGAMNGGAMNGGAMNGGAKRNNAPVPRAAWSYGPGVGLGGIPLNGNNSGSSNGTGETIGPRLSSMRRTSNTSTGSSGHYRPSAPNDDVASTAVRFDFRSEIFNSLCFFLIVVFNFIFVEADVSVNIFPTPPSSSTRLGSWIETRSHFARHQPSSRPFSQQLAEYVTDITSSRTQWCLQQFNPSPPSGSKSTSPFAIQ</sequence>
<dbReference type="InterPro" id="IPR036867">
    <property type="entry name" value="R3H_dom_sf"/>
</dbReference>
<feature type="compositionally biased region" description="Pro residues" evidence="2">
    <location>
        <begin position="373"/>
        <end position="389"/>
    </location>
</feature>
<dbReference type="SUPFAM" id="SSF82708">
    <property type="entry name" value="R3H domain"/>
    <property type="match status" value="1"/>
</dbReference>
<feature type="compositionally biased region" description="Low complexity" evidence="2">
    <location>
        <begin position="254"/>
        <end position="272"/>
    </location>
</feature>
<feature type="region of interest" description="Disordered" evidence="2">
    <location>
        <begin position="249"/>
        <end position="424"/>
    </location>
</feature>
<feature type="compositionally biased region" description="Low complexity" evidence="2">
    <location>
        <begin position="18"/>
        <end position="38"/>
    </location>
</feature>
<name>A0A4V4HI79_DENBC</name>
<feature type="region of interest" description="Disordered" evidence="2">
    <location>
        <begin position="176"/>
        <end position="228"/>
    </location>
</feature>
<evidence type="ECO:0000259" key="3">
    <source>
        <dbReference type="PROSITE" id="PS51061"/>
    </source>
</evidence>
<dbReference type="Pfam" id="PF12752">
    <property type="entry name" value="SUZ"/>
    <property type="match status" value="1"/>
</dbReference>
<feature type="compositionally biased region" description="Polar residues" evidence="2">
    <location>
        <begin position="1"/>
        <end position="17"/>
    </location>
</feature>
<feature type="compositionally biased region" description="Acidic residues" evidence="2">
    <location>
        <begin position="196"/>
        <end position="205"/>
    </location>
</feature>
<accession>A0A4V4HI79</accession>
<dbReference type="Proteomes" id="UP000297245">
    <property type="component" value="Unassembled WGS sequence"/>
</dbReference>
<evidence type="ECO:0000259" key="4">
    <source>
        <dbReference type="PROSITE" id="PS51673"/>
    </source>
</evidence>
<dbReference type="Gene3D" id="3.30.1370.50">
    <property type="entry name" value="R3H-like domain"/>
    <property type="match status" value="1"/>
</dbReference>
<gene>
    <name evidence="5" type="ORF">K435DRAFT_92450</name>
</gene>
<feature type="compositionally biased region" description="Polar residues" evidence="2">
    <location>
        <begin position="207"/>
        <end position="218"/>
    </location>
</feature>
<dbReference type="PANTHER" id="PTHR15672:SF8">
    <property type="entry name" value="PROTEIN ENCORE"/>
    <property type="match status" value="1"/>
</dbReference>
<feature type="compositionally biased region" description="Low complexity" evidence="2">
    <location>
        <begin position="584"/>
        <end position="617"/>
    </location>
</feature>
<dbReference type="InterPro" id="IPR001374">
    <property type="entry name" value="R3H_dom"/>
</dbReference>
<dbReference type="EMBL" id="ML179048">
    <property type="protein sequence ID" value="THV05556.1"/>
    <property type="molecule type" value="Genomic_DNA"/>
</dbReference>
<protein>
    <recommendedName>
        <fullName evidence="7">SUZ domain-containing protein</fullName>
    </recommendedName>
</protein>
<dbReference type="PROSITE" id="PS51673">
    <property type="entry name" value="SUZ"/>
    <property type="match status" value="1"/>
</dbReference>
<feature type="compositionally biased region" description="Gly residues" evidence="2">
    <location>
        <begin position="540"/>
        <end position="556"/>
    </location>
</feature>
<evidence type="ECO:0000256" key="2">
    <source>
        <dbReference type="SAM" id="MobiDB-lite"/>
    </source>
</evidence>
<organism evidence="5 6">
    <name type="scientific">Dendrothele bispora (strain CBS 962.96)</name>
    <dbReference type="NCBI Taxonomy" id="1314807"/>
    <lineage>
        <taxon>Eukaryota</taxon>
        <taxon>Fungi</taxon>
        <taxon>Dikarya</taxon>
        <taxon>Basidiomycota</taxon>
        <taxon>Agaricomycotina</taxon>
        <taxon>Agaricomycetes</taxon>
        <taxon>Agaricomycetidae</taxon>
        <taxon>Agaricales</taxon>
        <taxon>Agaricales incertae sedis</taxon>
        <taxon>Dendrothele</taxon>
    </lineage>
</organism>
<evidence type="ECO:0008006" key="7">
    <source>
        <dbReference type="Google" id="ProtNLM"/>
    </source>
</evidence>
<dbReference type="PROSITE" id="PS51061">
    <property type="entry name" value="R3H"/>
    <property type="match status" value="1"/>
</dbReference>
<evidence type="ECO:0000256" key="1">
    <source>
        <dbReference type="ARBA" id="ARBA00022553"/>
    </source>
</evidence>
<feature type="region of interest" description="Disordered" evidence="2">
    <location>
        <begin position="1"/>
        <end position="78"/>
    </location>
</feature>
<dbReference type="InterPro" id="IPR051937">
    <property type="entry name" value="R3H_domain_containing"/>
</dbReference>
<keyword evidence="1" id="KW-0597">Phosphoprotein</keyword>
<feature type="compositionally biased region" description="Polar residues" evidence="2">
    <location>
        <begin position="279"/>
        <end position="295"/>
    </location>
</feature>
<reference evidence="5 6" key="1">
    <citation type="journal article" date="2019" name="Nat. Ecol. Evol.">
        <title>Megaphylogeny resolves global patterns of mushroom evolution.</title>
        <authorList>
            <person name="Varga T."/>
            <person name="Krizsan K."/>
            <person name="Foldi C."/>
            <person name="Dima B."/>
            <person name="Sanchez-Garcia M."/>
            <person name="Sanchez-Ramirez S."/>
            <person name="Szollosi G.J."/>
            <person name="Szarkandi J.G."/>
            <person name="Papp V."/>
            <person name="Albert L."/>
            <person name="Andreopoulos W."/>
            <person name="Angelini C."/>
            <person name="Antonin V."/>
            <person name="Barry K.W."/>
            <person name="Bougher N.L."/>
            <person name="Buchanan P."/>
            <person name="Buyck B."/>
            <person name="Bense V."/>
            <person name="Catcheside P."/>
            <person name="Chovatia M."/>
            <person name="Cooper J."/>
            <person name="Damon W."/>
            <person name="Desjardin D."/>
            <person name="Finy P."/>
            <person name="Geml J."/>
            <person name="Haridas S."/>
            <person name="Hughes K."/>
            <person name="Justo A."/>
            <person name="Karasinski D."/>
            <person name="Kautmanova I."/>
            <person name="Kiss B."/>
            <person name="Kocsube S."/>
            <person name="Kotiranta H."/>
            <person name="LaButti K.M."/>
            <person name="Lechner B.E."/>
            <person name="Liimatainen K."/>
            <person name="Lipzen A."/>
            <person name="Lukacs Z."/>
            <person name="Mihaltcheva S."/>
            <person name="Morgado L.N."/>
            <person name="Niskanen T."/>
            <person name="Noordeloos M.E."/>
            <person name="Ohm R.A."/>
            <person name="Ortiz-Santana B."/>
            <person name="Ovrebo C."/>
            <person name="Racz N."/>
            <person name="Riley R."/>
            <person name="Savchenko A."/>
            <person name="Shiryaev A."/>
            <person name="Soop K."/>
            <person name="Spirin V."/>
            <person name="Szebenyi C."/>
            <person name="Tomsovsky M."/>
            <person name="Tulloss R.E."/>
            <person name="Uehling J."/>
            <person name="Grigoriev I.V."/>
            <person name="Vagvolgyi C."/>
            <person name="Papp T."/>
            <person name="Martin F.M."/>
            <person name="Miettinen O."/>
            <person name="Hibbett D.S."/>
            <person name="Nagy L.G."/>
        </authorList>
    </citation>
    <scope>NUCLEOTIDE SEQUENCE [LARGE SCALE GENOMIC DNA]</scope>
    <source>
        <strain evidence="5 6">CBS 962.96</strain>
    </source>
</reference>
<dbReference type="AlphaFoldDB" id="A0A4V4HI79"/>
<evidence type="ECO:0000313" key="5">
    <source>
        <dbReference type="EMBL" id="THV05556.1"/>
    </source>
</evidence>
<dbReference type="CDD" id="cd02642">
    <property type="entry name" value="R3H_encore_like"/>
    <property type="match status" value="1"/>
</dbReference>
<feature type="region of interest" description="Disordered" evidence="2">
    <location>
        <begin position="515"/>
        <end position="561"/>
    </location>
</feature>
<feature type="domain" description="R3H" evidence="3">
    <location>
        <begin position="89"/>
        <end position="151"/>
    </location>
</feature>
<feature type="compositionally biased region" description="Polar residues" evidence="2">
    <location>
        <begin position="345"/>
        <end position="360"/>
    </location>
</feature>
<proteinExistence type="predicted"/>